<dbReference type="Proteomes" id="UP000002572">
    <property type="component" value="Chromosome"/>
</dbReference>
<dbReference type="SUPFAM" id="SSF81901">
    <property type="entry name" value="HCP-like"/>
    <property type="match status" value="2"/>
</dbReference>
<dbReference type="InterPro" id="IPR050767">
    <property type="entry name" value="Sel1_AlgK"/>
</dbReference>
<dbReference type="PANTHER" id="PTHR11102:SF160">
    <property type="entry name" value="ERAD-ASSOCIATED E3 UBIQUITIN-PROTEIN LIGASE COMPONENT HRD3"/>
    <property type="match status" value="1"/>
</dbReference>
<evidence type="ECO:0000256" key="1">
    <source>
        <dbReference type="SAM" id="SignalP"/>
    </source>
</evidence>
<dbReference type="AlphaFoldDB" id="E6W1B9"/>
<accession>E6W1B9</accession>
<dbReference type="eggNOG" id="COG0790">
    <property type="taxonomic scope" value="Bacteria"/>
</dbReference>
<feature type="chain" id="PRO_5003214172" evidence="1">
    <location>
        <begin position="24"/>
        <end position="329"/>
    </location>
</feature>
<dbReference type="SMART" id="SM00671">
    <property type="entry name" value="SEL1"/>
    <property type="match status" value="6"/>
</dbReference>
<evidence type="ECO:0000313" key="3">
    <source>
        <dbReference type="Proteomes" id="UP000002572"/>
    </source>
</evidence>
<keyword evidence="1" id="KW-0732">Signal</keyword>
<reference evidence="2 3" key="1">
    <citation type="submission" date="2010-12" db="EMBL/GenBank/DDBJ databases">
        <title>Complete sequence of Desulfurispirillum indicum S5.</title>
        <authorList>
            <consortium name="US DOE Joint Genome Institute"/>
            <person name="Lucas S."/>
            <person name="Copeland A."/>
            <person name="Lapidus A."/>
            <person name="Cheng J.-F."/>
            <person name="Goodwin L."/>
            <person name="Pitluck S."/>
            <person name="Chertkov O."/>
            <person name="Held B."/>
            <person name="Detter J.C."/>
            <person name="Han C."/>
            <person name="Tapia R."/>
            <person name="Land M."/>
            <person name="Hauser L."/>
            <person name="Kyrpides N."/>
            <person name="Ivanova N."/>
            <person name="Mikhailova N."/>
            <person name="Haggblom M."/>
            <person name="Rauschenbach I."/>
            <person name="Bini E."/>
            <person name="Woyke T."/>
        </authorList>
    </citation>
    <scope>NUCLEOTIDE SEQUENCE [LARGE SCALE GENOMIC DNA]</scope>
    <source>
        <strain evidence="3">ATCC BAA-1389 / DSM 22839 / S5</strain>
    </source>
</reference>
<dbReference type="STRING" id="653733.Selin_0627"/>
<organism evidence="2 3">
    <name type="scientific">Desulfurispirillum indicum (strain ATCC BAA-1389 / DSM 22839 / S5)</name>
    <dbReference type="NCBI Taxonomy" id="653733"/>
    <lineage>
        <taxon>Bacteria</taxon>
        <taxon>Pseudomonadati</taxon>
        <taxon>Chrysiogenota</taxon>
        <taxon>Chrysiogenia</taxon>
        <taxon>Chrysiogenales</taxon>
        <taxon>Chrysiogenaceae</taxon>
        <taxon>Desulfurispirillum</taxon>
    </lineage>
</organism>
<keyword evidence="3" id="KW-1185">Reference proteome</keyword>
<dbReference type="OrthoDB" id="1045962at2"/>
<protein>
    <submittedName>
        <fullName evidence="2">Sel1 domain protein repeat-containing protein</fullName>
    </submittedName>
</protein>
<dbReference type="Gene3D" id="1.25.40.10">
    <property type="entry name" value="Tetratricopeptide repeat domain"/>
    <property type="match status" value="2"/>
</dbReference>
<dbReference type="Pfam" id="PF08238">
    <property type="entry name" value="Sel1"/>
    <property type="match status" value="6"/>
</dbReference>
<dbReference type="PANTHER" id="PTHR11102">
    <property type="entry name" value="SEL-1-LIKE PROTEIN"/>
    <property type="match status" value="1"/>
</dbReference>
<sequence length="329" mass="36936">MSRFASFALIASLLLCCVLPASGQQPGEQVLLLEELPQLPDVGISVPENDFLVALKWYSRGDYEAAWRTLEPLAQEGDARSQWLLATLYQHGLGLAPSAQDAAIWYERAAQQGVAEAQEALAFLYATGSGLSRNIPRAFEWYEKAARQGNPQAQFALAFLLAATLESDDVSEEVHSWYRQAAEQGHLLAQYNLATLYINEPQWRNETEAARWYESAARQGYCRAQYNLALLYSQGLGIERSEERALYWYERAAQQGEPAAMNNLGAIYANGFYGVEKDLVKAYVYFHRAAAAAHERARINRNALLEQLESEALLDAQRILQQHDHVSCR</sequence>
<dbReference type="InParanoid" id="E6W1B9"/>
<name>E6W1B9_DESIS</name>
<evidence type="ECO:0000313" key="2">
    <source>
        <dbReference type="EMBL" id="ADU65375.1"/>
    </source>
</evidence>
<gene>
    <name evidence="2" type="ordered locus">Selin_0627</name>
</gene>
<dbReference type="InterPro" id="IPR011990">
    <property type="entry name" value="TPR-like_helical_dom_sf"/>
</dbReference>
<dbReference type="EMBL" id="CP002432">
    <property type="protein sequence ID" value="ADU65375.1"/>
    <property type="molecule type" value="Genomic_DNA"/>
</dbReference>
<dbReference type="InterPro" id="IPR006597">
    <property type="entry name" value="Sel1-like"/>
</dbReference>
<proteinExistence type="predicted"/>
<dbReference type="KEGG" id="din:Selin_0627"/>
<dbReference type="HOGENOM" id="CLU_000288_36_2_0"/>
<feature type="signal peptide" evidence="1">
    <location>
        <begin position="1"/>
        <end position="23"/>
    </location>
</feature>